<dbReference type="STRING" id="5722.A2DN85"/>
<evidence type="ECO:0000313" key="5">
    <source>
        <dbReference type="Proteomes" id="UP000001542"/>
    </source>
</evidence>
<dbReference type="Pfam" id="PF12796">
    <property type="entry name" value="Ank_2"/>
    <property type="match status" value="2"/>
</dbReference>
<dbReference type="InterPro" id="IPR050745">
    <property type="entry name" value="Multifunctional_regulatory"/>
</dbReference>
<protein>
    <submittedName>
        <fullName evidence="4">Ankyrin repeat protein, putative</fullName>
    </submittedName>
</protein>
<accession>A2DN85</accession>
<dbReference type="Gene3D" id="1.25.40.20">
    <property type="entry name" value="Ankyrin repeat-containing domain"/>
    <property type="match status" value="1"/>
</dbReference>
<evidence type="ECO:0000313" key="4">
    <source>
        <dbReference type="EMBL" id="EAY18073.1"/>
    </source>
</evidence>
<evidence type="ECO:0000256" key="2">
    <source>
        <dbReference type="ARBA" id="ARBA00023043"/>
    </source>
</evidence>
<dbReference type="VEuPathDB" id="TrichDB:TVAG_305930"/>
<dbReference type="KEGG" id="tva:5463567"/>
<dbReference type="SMART" id="SM00248">
    <property type="entry name" value="ANK"/>
    <property type="match status" value="5"/>
</dbReference>
<dbReference type="VEuPathDB" id="TrichDB:TVAGG3_1024040"/>
<proteinExistence type="predicted"/>
<evidence type="ECO:0000256" key="1">
    <source>
        <dbReference type="ARBA" id="ARBA00022737"/>
    </source>
</evidence>
<dbReference type="AlphaFoldDB" id="A2DN85"/>
<keyword evidence="1" id="KW-0677">Repeat</keyword>
<dbReference type="PANTHER" id="PTHR24189">
    <property type="entry name" value="MYOTROPHIN"/>
    <property type="match status" value="1"/>
</dbReference>
<dbReference type="InterPro" id="IPR002110">
    <property type="entry name" value="Ankyrin_rpt"/>
</dbReference>
<dbReference type="InterPro" id="IPR036770">
    <property type="entry name" value="Ankyrin_rpt-contain_sf"/>
</dbReference>
<organism evidence="4 5">
    <name type="scientific">Trichomonas vaginalis (strain ATCC PRA-98 / G3)</name>
    <dbReference type="NCBI Taxonomy" id="412133"/>
    <lineage>
        <taxon>Eukaryota</taxon>
        <taxon>Metamonada</taxon>
        <taxon>Parabasalia</taxon>
        <taxon>Trichomonadida</taxon>
        <taxon>Trichomonadidae</taxon>
        <taxon>Trichomonas</taxon>
    </lineage>
</organism>
<feature type="repeat" description="ANK" evidence="3">
    <location>
        <begin position="38"/>
        <end position="70"/>
    </location>
</feature>
<feature type="repeat" description="ANK" evidence="3">
    <location>
        <begin position="72"/>
        <end position="104"/>
    </location>
</feature>
<sequence length="165" mass="18388">MRYYSIDIECFYNAIGSHNNEFAKFLISNAANVEALCDGKTLLHVAVENDCIETAEILLANGININDSTSEEDCTQIYFAVCNRNKKMVEILISHGADLNLEMTSKTNLLQKTIELYEPAILDILLTHGADINVTDDNLNSLLHIAAISNYKTIAEILIKHNINN</sequence>
<dbReference type="RefSeq" id="XP_001579059.1">
    <property type="nucleotide sequence ID" value="XM_001579009.1"/>
</dbReference>
<dbReference type="InParanoid" id="A2DN85"/>
<name>A2DN85_TRIV3</name>
<dbReference type="PRINTS" id="PR01415">
    <property type="entry name" value="ANKYRIN"/>
</dbReference>
<dbReference type="SUPFAM" id="SSF48403">
    <property type="entry name" value="Ankyrin repeat"/>
    <property type="match status" value="1"/>
</dbReference>
<dbReference type="EMBL" id="DS113222">
    <property type="protein sequence ID" value="EAY18073.1"/>
    <property type="molecule type" value="Genomic_DNA"/>
</dbReference>
<gene>
    <name evidence="4" type="ORF">TVAG_305930</name>
</gene>
<dbReference type="SMR" id="A2DN85"/>
<reference evidence="4" key="1">
    <citation type="submission" date="2006-10" db="EMBL/GenBank/DDBJ databases">
        <authorList>
            <person name="Amadeo P."/>
            <person name="Zhao Q."/>
            <person name="Wortman J."/>
            <person name="Fraser-Liggett C."/>
            <person name="Carlton J."/>
        </authorList>
    </citation>
    <scope>NUCLEOTIDE SEQUENCE</scope>
    <source>
        <strain evidence="4">G3</strain>
    </source>
</reference>
<keyword evidence="5" id="KW-1185">Reference proteome</keyword>
<dbReference type="OrthoDB" id="194358at2759"/>
<dbReference type="Proteomes" id="UP000001542">
    <property type="component" value="Unassembled WGS sequence"/>
</dbReference>
<dbReference type="eggNOG" id="KOG0504">
    <property type="taxonomic scope" value="Eukaryota"/>
</dbReference>
<evidence type="ECO:0000256" key="3">
    <source>
        <dbReference type="PROSITE-ProRule" id="PRU00023"/>
    </source>
</evidence>
<dbReference type="PROSITE" id="PS50088">
    <property type="entry name" value="ANK_REPEAT"/>
    <property type="match status" value="2"/>
</dbReference>
<reference evidence="4" key="2">
    <citation type="journal article" date="2007" name="Science">
        <title>Draft genome sequence of the sexually transmitted pathogen Trichomonas vaginalis.</title>
        <authorList>
            <person name="Carlton J.M."/>
            <person name="Hirt R.P."/>
            <person name="Silva J.C."/>
            <person name="Delcher A.L."/>
            <person name="Schatz M."/>
            <person name="Zhao Q."/>
            <person name="Wortman J.R."/>
            <person name="Bidwell S.L."/>
            <person name="Alsmark U.C.M."/>
            <person name="Besteiro S."/>
            <person name="Sicheritz-Ponten T."/>
            <person name="Noel C.J."/>
            <person name="Dacks J.B."/>
            <person name="Foster P.G."/>
            <person name="Simillion C."/>
            <person name="Van de Peer Y."/>
            <person name="Miranda-Saavedra D."/>
            <person name="Barton G.J."/>
            <person name="Westrop G.D."/>
            <person name="Mueller S."/>
            <person name="Dessi D."/>
            <person name="Fiori P.L."/>
            <person name="Ren Q."/>
            <person name="Paulsen I."/>
            <person name="Zhang H."/>
            <person name="Bastida-Corcuera F.D."/>
            <person name="Simoes-Barbosa A."/>
            <person name="Brown M.T."/>
            <person name="Hayes R.D."/>
            <person name="Mukherjee M."/>
            <person name="Okumura C.Y."/>
            <person name="Schneider R."/>
            <person name="Smith A.J."/>
            <person name="Vanacova S."/>
            <person name="Villalvazo M."/>
            <person name="Haas B.J."/>
            <person name="Pertea M."/>
            <person name="Feldblyum T.V."/>
            <person name="Utterback T.R."/>
            <person name="Shu C.L."/>
            <person name="Osoegawa K."/>
            <person name="de Jong P.J."/>
            <person name="Hrdy I."/>
            <person name="Horvathova L."/>
            <person name="Zubacova Z."/>
            <person name="Dolezal P."/>
            <person name="Malik S.B."/>
            <person name="Logsdon J.M. Jr."/>
            <person name="Henze K."/>
            <person name="Gupta A."/>
            <person name="Wang C.C."/>
            <person name="Dunne R.L."/>
            <person name="Upcroft J.A."/>
            <person name="Upcroft P."/>
            <person name="White O."/>
            <person name="Salzberg S.L."/>
            <person name="Tang P."/>
            <person name="Chiu C.-H."/>
            <person name="Lee Y.-S."/>
            <person name="Embley T.M."/>
            <person name="Coombs G.H."/>
            <person name="Mottram J.C."/>
            <person name="Tachezy J."/>
            <person name="Fraser-Liggett C.M."/>
            <person name="Johnson P.J."/>
        </authorList>
    </citation>
    <scope>NUCLEOTIDE SEQUENCE [LARGE SCALE GENOMIC DNA]</scope>
    <source>
        <strain evidence="4">G3</strain>
    </source>
</reference>
<dbReference type="PANTHER" id="PTHR24189:SF50">
    <property type="entry name" value="ANKYRIN REPEAT AND SOCS BOX PROTEIN 2"/>
    <property type="match status" value="1"/>
</dbReference>
<keyword evidence="2 3" id="KW-0040">ANK repeat</keyword>
<dbReference type="PROSITE" id="PS50297">
    <property type="entry name" value="ANK_REP_REGION"/>
    <property type="match status" value="2"/>
</dbReference>